<dbReference type="RefSeq" id="WP_167973121.1">
    <property type="nucleotide sequence ID" value="NZ_BHZG01000026.1"/>
</dbReference>
<dbReference type="Proteomes" id="UP000578686">
    <property type="component" value="Unassembled WGS sequence"/>
</dbReference>
<keyword evidence="6" id="KW-1185">Reference proteome</keyword>
<sequence length="345" mass="36252">MVVLVRDEALPIELGIVQQLFGSARAAGDGRPLYEVVTCALRPGEVTTDGDFRLAIRNGPEALATADTAVVLSSHADYDRPGGALPPELAAALARIPTGARIASICTGAFVLAAVGLLDGHRATTHWRFTDRFRRLFPRVVLDPDVLFTHSLGGGREVLTSAGCAAGIDLCLHLLREDGAAVTNEVARAAVVPPYREGGQAQFVRRPVPEVLSRSTTAARAWALEHLAEPVSVAQLAACESLSVRAFSRRFREETGTSPLRWLIGQRVARAQHLLEETDLPVEAVAERSGFGTAVALRQQMRAAVGVSPSAYRATFRGPRSAASGGGSGSPAEAADGSPAGLPSS</sequence>
<organism evidence="5 6">
    <name type="scientific">Streptomyces lonarensis</name>
    <dbReference type="NCBI Taxonomy" id="700599"/>
    <lineage>
        <taxon>Bacteria</taxon>
        <taxon>Bacillati</taxon>
        <taxon>Actinomycetota</taxon>
        <taxon>Actinomycetes</taxon>
        <taxon>Kitasatosporales</taxon>
        <taxon>Streptomycetaceae</taxon>
        <taxon>Streptomyces</taxon>
    </lineage>
</organism>
<protein>
    <submittedName>
        <fullName evidence="5">Helix-turn-helix domain-containing protein</fullName>
    </submittedName>
</protein>
<feature type="domain" description="HTH araC/xylS-type" evidence="4">
    <location>
        <begin position="217"/>
        <end position="315"/>
    </location>
</feature>
<dbReference type="PANTHER" id="PTHR43130">
    <property type="entry name" value="ARAC-FAMILY TRANSCRIPTIONAL REGULATOR"/>
    <property type="match status" value="1"/>
</dbReference>
<dbReference type="InterPro" id="IPR018060">
    <property type="entry name" value="HTH_AraC"/>
</dbReference>
<evidence type="ECO:0000313" key="5">
    <source>
        <dbReference type="EMBL" id="NJQ07801.1"/>
    </source>
</evidence>
<dbReference type="Pfam" id="PF01965">
    <property type="entry name" value="DJ-1_PfpI"/>
    <property type="match status" value="1"/>
</dbReference>
<gene>
    <name evidence="5" type="ORF">HCN56_19975</name>
</gene>
<name>A0A7X6I0J9_9ACTN</name>
<dbReference type="Gene3D" id="1.10.10.60">
    <property type="entry name" value="Homeodomain-like"/>
    <property type="match status" value="1"/>
</dbReference>
<dbReference type="GO" id="GO:0003700">
    <property type="term" value="F:DNA-binding transcription factor activity"/>
    <property type="evidence" value="ECO:0007669"/>
    <property type="project" value="InterPro"/>
</dbReference>
<dbReference type="Gene3D" id="3.40.50.880">
    <property type="match status" value="1"/>
</dbReference>
<proteinExistence type="predicted"/>
<accession>A0A7X6I0J9</accession>
<dbReference type="Pfam" id="PF12833">
    <property type="entry name" value="HTH_18"/>
    <property type="match status" value="1"/>
</dbReference>
<dbReference type="CDD" id="cd03137">
    <property type="entry name" value="GATase1_AraC_1"/>
    <property type="match status" value="1"/>
</dbReference>
<dbReference type="AlphaFoldDB" id="A0A7X6I0J9"/>
<evidence type="ECO:0000313" key="6">
    <source>
        <dbReference type="Proteomes" id="UP000578686"/>
    </source>
</evidence>
<reference evidence="5 6" key="1">
    <citation type="submission" date="2020-03" db="EMBL/GenBank/DDBJ databases">
        <title>Draft genome of Streptomyces sp. ventii, isolated from the Axial Seamount in the Pacific Ocean, and resequencing of the two type strains Streptomyces lonarensis strain NCL 716 and Streptomyces bohaiensis strain 11A07.</title>
        <authorList>
            <person name="Loughran R.M."/>
            <person name="Pfannmuller K.M."/>
            <person name="Wasson B.J."/>
            <person name="Deadmond M.C."/>
            <person name="Paddock B.E."/>
            <person name="Koyack M.J."/>
            <person name="Gallegos D.A."/>
            <person name="Mitchell E.A."/>
            <person name="Ushijima B."/>
            <person name="Saw J.H."/>
            <person name="Mcphail K.L."/>
            <person name="Videau P."/>
        </authorList>
    </citation>
    <scope>NUCLEOTIDE SEQUENCE [LARGE SCALE GENOMIC DNA]</scope>
    <source>
        <strain evidence="5 6">NCL716</strain>
    </source>
</reference>
<evidence type="ECO:0000256" key="2">
    <source>
        <dbReference type="ARBA" id="ARBA00023163"/>
    </source>
</evidence>
<evidence type="ECO:0000259" key="4">
    <source>
        <dbReference type="PROSITE" id="PS01124"/>
    </source>
</evidence>
<dbReference type="SMART" id="SM00342">
    <property type="entry name" value="HTH_ARAC"/>
    <property type="match status" value="1"/>
</dbReference>
<evidence type="ECO:0000256" key="1">
    <source>
        <dbReference type="ARBA" id="ARBA00023015"/>
    </source>
</evidence>
<dbReference type="SUPFAM" id="SSF46689">
    <property type="entry name" value="Homeodomain-like"/>
    <property type="match status" value="2"/>
</dbReference>
<dbReference type="PROSITE" id="PS01124">
    <property type="entry name" value="HTH_ARAC_FAMILY_2"/>
    <property type="match status" value="1"/>
</dbReference>
<comment type="caution">
    <text evidence="5">The sequence shown here is derived from an EMBL/GenBank/DDBJ whole genome shotgun (WGS) entry which is preliminary data.</text>
</comment>
<evidence type="ECO:0000256" key="3">
    <source>
        <dbReference type="SAM" id="MobiDB-lite"/>
    </source>
</evidence>
<dbReference type="InterPro" id="IPR009057">
    <property type="entry name" value="Homeodomain-like_sf"/>
</dbReference>
<dbReference type="InterPro" id="IPR052158">
    <property type="entry name" value="INH-QAR"/>
</dbReference>
<dbReference type="InterPro" id="IPR002818">
    <property type="entry name" value="DJ-1/PfpI"/>
</dbReference>
<dbReference type="PANTHER" id="PTHR43130:SF3">
    <property type="entry name" value="HTH-TYPE TRANSCRIPTIONAL REGULATOR RV1931C"/>
    <property type="match status" value="1"/>
</dbReference>
<keyword evidence="1" id="KW-0805">Transcription regulation</keyword>
<dbReference type="EMBL" id="JAAVJD010000201">
    <property type="protein sequence ID" value="NJQ07801.1"/>
    <property type="molecule type" value="Genomic_DNA"/>
</dbReference>
<keyword evidence="2" id="KW-0804">Transcription</keyword>
<dbReference type="GO" id="GO:0043565">
    <property type="term" value="F:sequence-specific DNA binding"/>
    <property type="evidence" value="ECO:0007669"/>
    <property type="project" value="InterPro"/>
</dbReference>
<dbReference type="SUPFAM" id="SSF52317">
    <property type="entry name" value="Class I glutamine amidotransferase-like"/>
    <property type="match status" value="1"/>
</dbReference>
<dbReference type="InterPro" id="IPR029062">
    <property type="entry name" value="Class_I_gatase-like"/>
</dbReference>
<feature type="compositionally biased region" description="Low complexity" evidence="3">
    <location>
        <begin position="330"/>
        <end position="345"/>
    </location>
</feature>
<feature type="region of interest" description="Disordered" evidence="3">
    <location>
        <begin position="316"/>
        <end position="345"/>
    </location>
</feature>